<dbReference type="RefSeq" id="XP_019904500.1">
    <property type="nucleotide sequence ID" value="XM_020048941.1"/>
</dbReference>
<dbReference type="SMART" id="SM00409">
    <property type="entry name" value="IG"/>
    <property type="match status" value="3"/>
</dbReference>
<dbReference type="PANTHER" id="PTHR11481">
    <property type="entry name" value="IMMUNOGLOBULIN FC RECEPTOR"/>
    <property type="match status" value="1"/>
</dbReference>
<evidence type="ECO:0000256" key="2">
    <source>
        <dbReference type="ARBA" id="ARBA00023157"/>
    </source>
</evidence>
<dbReference type="InParanoid" id="A0A3P8ZX43"/>
<reference evidence="5" key="2">
    <citation type="submission" date="2020-02" db="EMBL/GenBank/DDBJ databases">
        <title>Esox lucius (northern pike) genome, fEsoLuc1, primary haplotype.</title>
        <authorList>
            <person name="Myers G."/>
            <person name="Karagic N."/>
            <person name="Meyer A."/>
            <person name="Pippel M."/>
            <person name="Reichard M."/>
            <person name="Winkler S."/>
            <person name="Tracey A."/>
            <person name="Sims Y."/>
            <person name="Howe K."/>
            <person name="Rhie A."/>
            <person name="Formenti G."/>
            <person name="Durbin R."/>
            <person name="Fedrigo O."/>
            <person name="Jarvis E.D."/>
        </authorList>
    </citation>
    <scope>NUCLEOTIDE SEQUENCE [LARGE SCALE GENOMIC DNA]</scope>
</reference>
<dbReference type="GeneID" id="105006957"/>
<organism evidence="5 6">
    <name type="scientific">Esox lucius</name>
    <name type="common">Northern pike</name>
    <dbReference type="NCBI Taxonomy" id="8010"/>
    <lineage>
        <taxon>Eukaryota</taxon>
        <taxon>Metazoa</taxon>
        <taxon>Chordata</taxon>
        <taxon>Craniata</taxon>
        <taxon>Vertebrata</taxon>
        <taxon>Euteleostomi</taxon>
        <taxon>Actinopterygii</taxon>
        <taxon>Neopterygii</taxon>
        <taxon>Teleostei</taxon>
        <taxon>Protacanthopterygii</taxon>
        <taxon>Esociformes</taxon>
        <taxon>Esocidae</taxon>
        <taxon>Esox</taxon>
    </lineage>
</organism>
<feature type="domain" description="Ig-like" evidence="4">
    <location>
        <begin position="277"/>
        <end position="343"/>
    </location>
</feature>
<dbReference type="Bgee" id="ENSELUG00000011204">
    <property type="expression patterns" value="Expressed in pharyngeal gill and 3 other cell types or tissues"/>
</dbReference>
<keyword evidence="3" id="KW-0472">Membrane</keyword>
<proteinExistence type="predicted"/>
<dbReference type="InterPro" id="IPR036179">
    <property type="entry name" value="Ig-like_dom_sf"/>
</dbReference>
<name>A0A3P8ZX43_ESOLU</name>
<dbReference type="Pfam" id="PF13895">
    <property type="entry name" value="Ig_2"/>
    <property type="match status" value="1"/>
</dbReference>
<keyword evidence="3" id="KW-1133">Transmembrane helix</keyword>
<dbReference type="Ensembl" id="ENSELUT00000001627.3">
    <property type="protein sequence ID" value="ENSELUP00000033059.1"/>
    <property type="gene ID" value="ENSELUG00000011204.3"/>
</dbReference>
<dbReference type="GeneTree" id="ENSGT00940000177341"/>
<feature type="domain" description="Ig-like" evidence="4">
    <location>
        <begin position="89"/>
        <end position="172"/>
    </location>
</feature>
<dbReference type="InterPro" id="IPR013783">
    <property type="entry name" value="Ig-like_fold"/>
</dbReference>
<dbReference type="OMA" id="VTEVQWD"/>
<dbReference type="Proteomes" id="UP000265140">
    <property type="component" value="Chromosome 8"/>
</dbReference>
<dbReference type="PANTHER" id="PTHR11481:SF64">
    <property type="entry name" value="FC RECEPTOR-LIKE PROTEIN 4"/>
    <property type="match status" value="1"/>
</dbReference>
<evidence type="ECO:0000313" key="5">
    <source>
        <dbReference type="Ensembl" id="ENSELUP00000033059.1"/>
    </source>
</evidence>
<dbReference type="Gene3D" id="2.60.40.10">
    <property type="entry name" value="Immunoglobulins"/>
    <property type="match status" value="2"/>
</dbReference>
<evidence type="ECO:0000256" key="1">
    <source>
        <dbReference type="ARBA" id="ARBA00022729"/>
    </source>
</evidence>
<dbReference type="GO" id="GO:0007166">
    <property type="term" value="P:cell surface receptor signaling pathway"/>
    <property type="evidence" value="ECO:0007669"/>
    <property type="project" value="TreeGrafter"/>
</dbReference>
<feature type="transmembrane region" description="Helical" evidence="3">
    <location>
        <begin position="379"/>
        <end position="401"/>
    </location>
</feature>
<reference evidence="5" key="4">
    <citation type="submission" date="2025-09" db="UniProtKB">
        <authorList>
            <consortium name="Ensembl"/>
        </authorList>
    </citation>
    <scope>IDENTIFICATION</scope>
</reference>
<dbReference type="InterPro" id="IPR003599">
    <property type="entry name" value="Ig_sub"/>
</dbReference>
<feature type="domain" description="Ig-like" evidence="4">
    <location>
        <begin position="179"/>
        <end position="271"/>
    </location>
</feature>
<dbReference type="Pfam" id="PF13927">
    <property type="entry name" value="Ig_3"/>
    <property type="match status" value="1"/>
</dbReference>
<dbReference type="GO" id="GO:0006955">
    <property type="term" value="P:immune response"/>
    <property type="evidence" value="ECO:0007669"/>
    <property type="project" value="TreeGrafter"/>
</dbReference>
<dbReference type="InterPro" id="IPR007110">
    <property type="entry name" value="Ig-like_dom"/>
</dbReference>
<evidence type="ECO:0000256" key="3">
    <source>
        <dbReference type="SAM" id="Phobius"/>
    </source>
</evidence>
<evidence type="ECO:0000259" key="4">
    <source>
        <dbReference type="PROSITE" id="PS50835"/>
    </source>
</evidence>
<keyword evidence="1" id="KW-0732">Signal</keyword>
<reference evidence="5" key="3">
    <citation type="submission" date="2025-08" db="UniProtKB">
        <authorList>
            <consortium name="Ensembl"/>
        </authorList>
    </citation>
    <scope>IDENTIFICATION</scope>
</reference>
<evidence type="ECO:0000313" key="6">
    <source>
        <dbReference type="Proteomes" id="UP000265140"/>
    </source>
</evidence>
<keyword evidence="3" id="KW-0812">Transmembrane</keyword>
<dbReference type="AlphaFoldDB" id="A0A3P8ZX43"/>
<protein>
    <recommendedName>
        <fullName evidence="4">Ig-like domain-containing protein</fullName>
    </recommendedName>
</protein>
<dbReference type="InterPro" id="IPR050488">
    <property type="entry name" value="Ig_Fc_receptor"/>
</dbReference>
<accession>A0A3P8ZX43</accession>
<reference evidence="6" key="1">
    <citation type="journal article" date="2014" name="PLoS ONE">
        <title>The genome and linkage map of the northern pike (Esox lucius): conserved synteny revealed between the salmonid sister group and the Neoteleostei.</title>
        <authorList>
            <person name="Rondeau E.B."/>
            <person name="Minkley D.R."/>
            <person name="Leong J.S."/>
            <person name="Messmer A.M."/>
            <person name="Jantzen J.R."/>
            <person name="von Schalburg K.R."/>
            <person name="Lemon C."/>
            <person name="Bird N.H."/>
            <person name="Koop B.F."/>
        </authorList>
    </citation>
    <scope>NUCLEOTIDE SEQUENCE</scope>
</reference>
<dbReference type="KEGG" id="els:105006957"/>
<keyword evidence="2" id="KW-1015">Disulfide bond</keyword>
<dbReference type="PROSITE" id="PS50835">
    <property type="entry name" value="IG_LIKE"/>
    <property type="match status" value="3"/>
</dbReference>
<dbReference type="GO" id="GO:0004888">
    <property type="term" value="F:transmembrane signaling receptor activity"/>
    <property type="evidence" value="ECO:0007669"/>
    <property type="project" value="TreeGrafter"/>
</dbReference>
<dbReference type="GO" id="GO:0009897">
    <property type="term" value="C:external side of plasma membrane"/>
    <property type="evidence" value="ECO:0007669"/>
    <property type="project" value="TreeGrafter"/>
</dbReference>
<dbReference type="OrthoDB" id="8941709at2759"/>
<keyword evidence="6" id="KW-1185">Reference proteome</keyword>
<dbReference type="SUPFAM" id="SSF48726">
    <property type="entry name" value="Immunoglobulin"/>
    <property type="match status" value="2"/>
</dbReference>
<sequence>MACVAVSEKIITENYHKILLFFRLFERVGQWKKKTLVRFLIVYHNNSTPVRMNFLSVSALLGITVLMIQNTDSEGFASIKAVVSVWPPGSTIFLKECVTLRCSVGAGANLSWTYQWFRDEVQKRGTPNARHLVIGDSYFITAVARADSGSYWCQAERNGSNTHLLSNRVHLTVSEWMPPLLSVIPSSRQHFQGNSFSLQCPAVSGSNSKKSNSTNWTLQKLTDFDARPGCQAQEGTLRDKVPGACSFPSPDGGVSGLYWCQSGKRRSNSVTITVSSPTDGTVIIMVPAHPVSEGDSVHLHCRFWIHKPIKTTFYKDGVEICSLNVTEMVIDNVTSADEGLYKCADPEDKSESPESWLAVRSHLTSDDGKPLQTEGTWKWVVPSSCILGILLVILLILIMVCHFRRRMWCTRSCLSSKEGAPPVEAPKTKQDGTEVQWDLAWMEMANLLDKQQYPATVS</sequence>